<protein>
    <submittedName>
        <fullName evidence="2">Uncharacterized protein</fullName>
    </submittedName>
</protein>
<evidence type="ECO:0000313" key="2">
    <source>
        <dbReference type="EMBL" id="MED6201409.1"/>
    </source>
</evidence>
<feature type="compositionally biased region" description="Basic and acidic residues" evidence="1">
    <location>
        <begin position="1"/>
        <end position="31"/>
    </location>
</feature>
<comment type="caution">
    <text evidence="2">The sequence shown here is derived from an EMBL/GenBank/DDBJ whole genome shotgun (WGS) entry which is preliminary data.</text>
</comment>
<name>A0ABU6XUJ9_9FABA</name>
<evidence type="ECO:0000256" key="1">
    <source>
        <dbReference type="SAM" id="MobiDB-lite"/>
    </source>
</evidence>
<dbReference type="Proteomes" id="UP001341840">
    <property type="component" value="Unassembled WGS sequence"/>
</dbReference>
<evidence type="ECO:0000313" key="3">
    <source>
        <dbReference type="Proteomes" id="UP001341840"/>
    </source>
</evidence>
<dbReference type="EMBL" id="JASCZI010213561">
    <property type="protein sequence ID" value="MED6201409.1"/>
    <property type="molecule type" value="Genomic_DNA"/>
</dbReference>
<sequence>LKHHMQLVEHEVRELRRKNAELRRSKRRSESWSRSSPIRRSRSRTRSPPRRRSGSRSRSPPWRRRQHTSSDDMRSSSEEEDKGQIRKMARRYKKRKGWDESFPIDGHTSFPN</sequence>
<keyword evidence="3" id="KW-1185">Reference proteome</keyword>
<accession>A0ABU6XUJ9</accession>
<feature type="compositionally biased region" description="Basic residues" evidence="1">
    <location>
        <begin position="85"/>
        <end position="96"/>
    </location>
</feature>
<feature type="non-terminal residue" evidence="2">
    <location>
        <position position="1"/>
    </location>
</feature>
<feature type="compositionally biased region" description="Basic and acidic residues" evidence="1">
    <location>
        <begin position="68"/>
        <end position="77"/>
    </location>
</feature>
<proteinExistence type="predicted"/>
<feature type="region of interest" description="Disordered" evidence="1">
    <location>
        <begin position="1"/>
        <end position="112"/>
    </location>
</feature>
<feature type="compositionally biased region" description="Basic residues" evidence="1">
    <location>
        <begin position="37"/>
        <end position="67"/>
    </location>
</feature>
<organism evidence="2 3">
    <name type="scientific">Stylosanthes scabra</name>
    <dbReference type="NCBI Taxonomy" id="79078"/>
    <lineage>
        <taxon>Eukaryota</taxon>
        <taxon>Viridiplantae</taxon>
        <taxon>Streptophyta</taxon>
        <taxon>Embryophyta</taxon>
        <taxon>Tracheophyta</taxon>
        <taxon>Spermatophyta</taxon>
        <taxon>Magnoliopsida</taxon>
        <taxon>eudicotyledons</taxon>
        <taxon>Gunneridae</taxon>
        <taxon>Pentapetalae</taxon>
        <taxon>rosids</taxon>
        <taxon>fabids</taxon>
        <taxon>Fabales</taxon>
        <taxon>Fabaceae</taxon>
        <taxon>Papilionoideae</taxon>
        <taxon>50 kb inversion clade</taxon>
        <taxon>dalbergioids sensu lato</taxon>
        <taxon>Dalbergieae</taxon>
        <taxon>Pterocarpus clade</taxon>
        <taxon>Stylosanthes</taxon>
    </lineage>
</organism>
<gene>
    <name evidence="2" type="ORF">PIB30_094714</name>
</gene>
<reference evidence="2 3" key="1">
    <citation type="journal article" date="2023" name="Plants (Basel)">
        <title>Bridging the Gap: Combining Genomics and Transcriptomics Approaches to Understand Stylosanthes scabra, an Orphan Legume from the Brazilian Caatinga.</title>
        <authorList>
            <person name="Ferreira-Neto J.R.C."/>
            <person name="da Silva M.D."/>
            <person name="Binneck E."/>
            <person name="de Melo N.F."/>
            <person name="da Silva R.H."/>
            <person name="de Melo A.L.T.M."/>
            <person name="Pandolfi V."/>
            <person name="Bustamante F.O."/>
            <person name="Brasileiro-Vidal A.C."/>
            <person name="Benko-Iseppon A.M."/>
        </authorList>
    </citation>
    <scope>NUCLEOTIDE SEQUENCE [LARGE SCALE GENOMIC DNA]</scope>
    <source>
        <tissue evidence="2">Leaves</tissue>
    </source>
</reference>